<dbReference type="Gene3D" id="3.40.50.300">
    <property type="entry name" value="P-loop containing nucleotide triphosphate hydrolases"/>
    <property type="match status" value="1"/>
</dbReference>
<dbReference type="EMBL" id="JBELQC010000001">
    <property type="protein sequence ID" value="MFL9839744.1"/>
    <property type="molecule type" value="Genomic_DNA"/>
</dbReference>
<accession>A0ABW8YHK8</accession>
<evidence type="ECO:0000313" key="2">
    <source>
        <dbReference type="Proteomes" id="UP001629244"/>
    </source>
</evidence>
<organism evidence="1 2">
    <name type="scientific">Sphingomonas plantiphila</name>
    <dbReference type="NCBI Taxonomy" id="3163295"/>
    <lineage>
        <taxon>Bacteria</taxon>
        <taxon>Pseudomonadati</taxon>
        <taxon>Pseudomonadota</taxon>
        <taxon>Alphaproteobacteria</taxon>
        <taxon>Sphingomonadales</taxon>
        <taxon>Sphingomonadaceae</taxon>
        <taxon>Sphingomonas</taxon>
    </lineage>
</organism>
<dbReference type="InterPro" id="IPR027417">
    <property type="entry name" value="P-loop_NTPase"/>
</dbReference>
<evidence type="ECO:0008006" key="3">
    <source>
        <dbReference type="Google" id="ProtNLM"/>
    </source>
</evidence>
<gene>
    <name evidence="1" type="ORF">ABS767_02105</name>
</gene>
<comment type="caution">
    <text evidence="1">The sequence shown here is derived from an EMBL/GenBank/DDBJ whole genome shotgun (WGS) entry which is preliminary data.</text>
</comment>
<dbReference type="Proteomes" id="UP001629244">
    <property type="component" value="Unassembled WGS sequence"/>
</dbReference>
<evidence type="ECO:0000313" key="1">
    <source>
        <dbReference type="EMBL" id="MFL9839744.1"/>
    </source>
</evidence>
<protein>
    <recommendedName>
        <fullName evidence="3">Sulfotransferase family protein</fullName>
    </recommendedName>
</protein>
<sequence length="384" mass="42078">MRTSTEEDGRFRDAVLASPEMQAQLGAIDRPDRFEDEARAVATELGLIVPDRSASYGTPIERDHWPDRGWLPARSIATAGALAFDWAWFGERRLTEPFYADSVRHMASRPFSHAFRVRTGLDALVAGAAREATLAPAGLIFHMSRCGSTLAAQMLAAVPHHIVVAEAEPIDAVVQWAATPGIPVDRQVAALRAIVAAFGRDRGGSARRYFLKLDAWHILSLPLYRAAFPNVPWVFLYRDPEEVMVSQMRLAGTHFAGGVPGIAALEDGTPFSREGYGAQVLGRLLCAALEHYDRRDGLLINYNALVARMADVIPAHFGFAPNEQERAAMSAAALRDAKAPDRRFAADGSTKRAAVNAAIRAAVQAHLAQPYARLEQLRREDRHD</sequence>
<reference evidence="1 2" key="1">
    <citation type="submission" date="2024-06" db="EMBL/GenBank/DDBJ databases">
        <authorList>
            <person name="Kaempfer P."/>
            <person name="Viver T."/>
        </authorList>
    </citation>
    <scope>NUCLEOTIDE SEQUENCE [LARGE SCALE GENOMIC DNA]</scope>
    <source>
        <strain evidence="1 2">ST-64</strain>
    </source>
</reference>
<dbReference type="RefSeq" id="WP_408076710.1">
    <property type="nucleotide sequence ID" value="NZ_JBELQC010000001.1"/>
</dbReference>
<dbReference type="SUPFAM" id="SSF52540">
    <property type="entry name" value="P-loop containing nucleoside triphosphate hydrolases"/>
    <property type="match status" value="1"/>
</dbReference>
<keyword evidence="2" id="KW-1185">Reference proteome</keyword>
<name>A0ABW8YHK8_9SPHN</name>
<proteinExistence type="predicted"/>